<dbReference type="EMBL" id="JANEYF010002218">
    <property type="protein sequence ID" value="KAJ8949665.1"/>
    <property type="molecule type" value="Genomic_DNA"/>
</dbReference>
<feature type="domain" description="3-oxo-5-alpha-steroid 4-dehydrogenase C-terminal" evidence="10">
    <location>
        <begin position="232"/>
        <end position="256"/>
    </location>
</feature>
<keyword evidence="9" id="KW-0560">Oxidoreductase</keyword>
<comment type="function">
    <text evidence="9">Plays a key role in early steps of protein N-linked glycosylation by being involved in the conversion of polyprenol into dolichol. Acts as a polyprenal reductase that mediates the reduction of polyprenal into dolichal in a NADP-dependent mechanism. Dolichols are required for the synthesis of dolichol-linked monosaccharides and the oligosaccharide precursor used for N-glycosylation.</text>
</comment>
<dbReference type="GO" id="GO:0006488">
    <property type="term" value="P:dolichol-linked oligosaccharide biosynthetic process"/>
    <property type="evidence" value="ECO:0007669"/>
    <property type="project" value="UniProtKB-UniRule"/>
</dbReference>
<evidence type="ECO:0000313" key="11">
    <source>
        <dbReference type="EMBL" id="KAJ8949665.1"/>
    </source>
</evidence>
<dbReference type="InterPro" id="IPR039698">
    <property type="entry name" value="Dfg10/SRD5A3"/>
</dbReference>
<dbReference type="PANTHER" id="PTHR14624">
    <property type="entry name" value="DFG10 PROTEIN"/>
    <property type="match status" value="1"/>
</dbReference>
<dbReference type="AlphaFoldDB" id="A0AAV8YDE1"/>
<keyword evidence="12" id="KW-1185">Reference proteome</keyword>
<comment type="subcellular location">
    <subcellularLocation>
        <location evidence="1">Endomembrane system</location>
        <topology evidence="1">Multi-pass membrane protein</topology>
    </subcellularLocation>
    <subcellularLocation>
        <location evidence="9">Endoplasmic reticulum membrane</location>
    </subcellularLocation>
</comment>
<comment type="catalytic activity">
    <reaction evidence="8 9">
        <text>a di-trans,poly-cis-dolichal + NADP(+) = a di-trans,poly-cis-polyprenal + NADPH + H(+)</text>
        <dbReference type="Rhea" id="RHEA:80727"/>
        <dbReference type="Rhea" id="RHEA-COMP:19536"/>
        <dbReference type="Rhea" id="RHEA-COMP:19537"/>
        <dbReference type="ChEBI" id="CHEBI:15378"/>
        <dbReference type="ChEBI" id="CHEBI:57783"/>
        <dbReference type="ChEBI" id="CHEBI:58349"/>
        <dbReference type="ChEBI" id="CHEBI:231623"/>
        <dbReference type="ChEBI" id="CHEBI:231637"/>
        <dbReference type="EC" id="1.3.1.94"/>
    </reaction>
    <physiologicalReaction direction="right-to-left" evidence="8 9">
        <dbReference type="Rhea" id="RHEA:80729"/>
    </physiologicalReaction>
</comment>
<dbReference type="InterPro" id="IPR001104">
    <property type="entry name" value="3-oxo-5_a-steroid_4-DH_C"/>
</dbReference>
<dbReference type="EC" id="1.3.1.94" evidence="2 9"/>
<evidence type="ECO:0000256" key="2">
    <source>
        <dbReference type="ARBA" id="ARBA00012522"/>
    </source>
</evidence>
<proteinExistence type="inferred from homology"/>
<comment type="pathway">
    <text evidence="9">Protein modification; protein glycosylation.</text>
</comment>
<protein>
    <recommendedName>
        <fullName evidence="7 9">Polyprenal reductase</fullName>
        <ecNumber evidence="2 9">1.3.1.94</ecNumber>
    </recommendedName>
</protein>
<evidence type="ECO:0000256" key="4">
    <source>
        <dbReference type="ARBA" id="ARBA00022989"/>
    </source>
</evidence>
<sequence length="256" mass="30147">MNFMVLIFSFLTTTIIILGSLINVIENKLPPFFIKIFKYGKFAYEGEVSKIASKFVVEVPKSWFKHFYLLALLIYAYIFYLVTYCYIYKYDAPGWFINFLRVICGENRIPYTSATKTYIAVVLMTLQVIRRFYDTHFVSVFGKNSRMNLSQYLIGLVHYPACALAIVCEAPKFTTESLSTTSTTFDIASITYVNIFAILLFIWAWWHQHTTTKILANLRRNKKSNQIETILLSHWWYQKTFDKFPKNRKALIPFMY</sequence>
<feature type="transmembrane region" description="Helical" evidence="9">
    <location>
        <begin position="149"/>
        <end position="167"/>
    </location>
</feature>
<evidence type="ECO:0000256" key="1">
    <source>
        <dbReference type="ARBA" id="ARBA00004127"/>
    </source>
</evidence>
<gene>
    <name evidence="11" type="ORF">NQ314_008126</name>
</gene>
<keyword evidence="9" id="KW-0521">NADP</keyword>
<reference evidence="11" key="1">
    <citation type="journal article" date="2023" name="Insect Mol. Biol.">
        <title>Genome sequencing provides insights into the evolution of gene families encoding plant cell wall-degrading enzymes in longhorned beetles.</title>
        <authorList>
            <person name="Shin N.R."/>
            <person name="Okamura Y."/>
            <person name="Kirsch R."/>
            <person name="Pauchet Y."/>
        </authorList>
    </citation>
    <scope>NUCLEOTIDE SEQUENCE</scope>
    <source>
        <strain evidence="11">RBIC_L_NR</strain>
    </source>
</reference>
<evidence type="ECO:0000256" key="3">
    <source>
        <dbReference type="ARBA" id="ARBA00022692"/>
    </source>
</evidence>
<evidence type="ECO:0000256" key="9">
    <source>
        <dbReference type="RuleBase" id="RU367081"/>
    </source>
</evidence>
<dbReference type="GO" id="GO:0003865">
    <property type="term" value="F:3-oxo-5-alpha-steroid 4-dehydrogenase activity"/>
    <property type="evidence" value="ECO:0007669"/>
    <property type="project" value="TreeGrafter"/>
</dbReference>
<evidence type="ECO:0000256" key="5">
    <source>
        <dbReference type="ARBA" id="ARBA00023136"/>
    </source>
</evidence>
<dbReference type="Pfam" id="PF02544">
    <property type="entry name" value="Steroid_dh"/>
    <property type="match status" value="1"/>
</dbReference>
<evidence type="ECO:0000256" key="6">
    <source>
        <dbReference type="ARBA" id="ARBA00046320"/>
    </source>
</evidence>
<dbReference type="GO" id="GO:0016095">
    <property type="term" value="P:polyprenol catabolic process"/>
    <property type="evidence" value="ECO:0007669"/>
    <property type="project" value="UniProtKB-UniRule"/>
</dbReference>
<evidence type="ECO:0000256" key="7">
    <source>
        <dbReference type="ARBA" id="ARBA00047186"/>
    </source>
</evidence>
<dbReference type="PANTHER" id="PTHR14624:SF0">
    <property type="entry name" value="POLYPRENOL REDUCTASE"/>
    <property type="match status" value="1"/>
</dbReference>
<feature type="transmembrane region" description="Helical" evidence="9">
    <location>
        <begin position="67"/>
        <end position="89"/>
    </location>
</feature>
<comment type="similarity">
    <text evidence="6 9">Belongs to the steroid 5-alpha reductase family. Polyprenal reductase subfamily.</text>
</comment>
<dbReference type="Proteomes" id="UP001162156">
    <property type="component" value="Unassembled WGS sequence"/>
</dbReference>
<dbReference type="GO" id="GO:0160198">
    <property type="term" value="F:polyprenal reductase activity"/>
    <property type="evidence" value="ECO:0007669"/>
    <property type="project" value="UniProtKB-EC"/>
</dbReference>
<keyword evidence="5 9" id="KW-0472">Membrane</keyword>
<evidence type="ECO:0000313" key="12">
    <source>
        <dbReference type="Proteomes" id="UP001162156"/>
    </source>
</evidence>
<evidence type="ECO:0000256" key="8">
    <source>
        <dbReference type="ARBA" id="ARBA00049427"/>
    </source>
</evidence>
<comment type="caution">
    <text evidence="11">The sequence shown here is derived from an EMBL/GenBank/DDBJ whole genome shotgun (WGS) entry which is preliminary data.</text>
</comment>
<feature type="transmembrane region" description="Helical" evidence="9">
    <location>
        <begin position="187"/>
        <end position="206"/>
    </location>
</feature>
<organism evidence="11 12">
    <name type="scientific">Rhamnusium bicolor</name>
    <dbReference type="NCBI Taxonomy" id="1586634"/>
    <lineage>
        <taxon>Eukaryota</taxon>
        <taxon>Metazoa</taxon>
        <taxon>Ecdysozoa</taxon>
        <taxon>Arthropoda</taxon>
        <taxon>Hexapoda</taxon>
        <taxon>Insecta</taxon>
        <taxon>Pterygota</taxon>
        <taxon>Neoptera</taxon>
        <taxon>Endopterygota</taxon>
        <taxon>Coleoptera</taxon>
        <taxon>Polyphaga</taxon>
        <taxon>Cucujiformia</taxon>
        <taxon>Chrysomeloidea</taxon>
        <taxon>Cerambycidae</taxon>
        <taxon>Lepturinae</taxon>
        <taxon>Rhagiini</taxon>
        <taxon>Rhamnusium</taxon>
    </lineage>
</organism>
<dbReference type="GO" id="GO:0005789">
    <property type="term" value="C:endoplasmic reticulum membrane"/>
    <property type="evidence" value="ECO:0007669"/>
    <property type="project" value="UniProtKB-SubCell"/>
</dbReference>
<keyword evidence="3 9" id="KW-0812">Transmembrane</keyword>
<name>A0AAV8YDE1_9CUCU</name>
<feature type="transmembrane region" description="Helical" evidence="9">
    <location>
        <begin position="6"/>
        <end position="25"/>
    </location>
</feature>
<keyword evidence="9" id="KW-0256">Endoplasmic reticulum</keyword>
<accession>A0AAV8YDE1</accession>
<dbReference type="GO" id="GO:0102389">
    <property type="term" value="F:polyprenol reductase activity"/>
    <property type="evidence" value="ECO:0007669"/>
    <property type="project" value="UniProtKB-UniRule"/>
</dbReference>
<keyword evidence="4 9" id="KW-1133">Transmembrane helix</keyword>
<evidence type="ECO:0000259" key="10">
    <source>
        <dbReference type="Pfam" id="PF02544"/>
    </source>
</evidence>